<dbReference type="STRING" id="405671.SAMN05421827_12545"/>
<keyword evidence="2" id="KW-1185">Reference proteome</keyword>
<evidence type="ECO:0000313" key="1">
    <source>
        <dbReference type="EMBL" id="SDH46405.1"/>
    </source>
</evidence>
<name>A0A1G8CLV0_9SPHI</name>
<organism evidence="1 2">
    <name type="scientific">Pedobacter terrae</name>
    <dbReference type="NCBI Taxonomy" id="405671"/>
    <lineage>
        <taxon>Bacteria</taxon>
        <taxon>Pseudomonadati</taxon>
        <taxon>Bacteroidota</taxon>
        <taxon>Sphingobacteriia</taxon>
        <taxon>Sphingobacteriales</taxon>
        <taxon>Sphingobacteriaceae</taxon>
        <taxon>Pedobacter</taxon>
    </lineage>
</organism>
<sequence length="44" mass="5304">MKSAQEQTRYIWPVYKRACETSIKEVAKFKIKFYEKSGIKKTPY</sequence>
<dbReference type="AlphaFoldDB" id="A0A1G8CLV0"/>
<reference evidence="2" key="1">
    <citation type="submission" date="2016-10" db="EMBL/GenBank/DDBJ databases">
        <authorList>
            <person name="Varghese N."/>
            <person name="Submissions S."/>
        </authorList>
    </citation>
    <scope>NUCLEOTIDE SEQUENCE [LARGE SCALE GENOMIC DNA]</scope>
    <source>
        <strain evidence="2">DSM 17933</strain>
    </source>
</reference>
<gene>
    <name evidence="1" type="ORF">SAMN05421827_12545</name>
</gene>
<evidence type="ECO:0000313" key="2">
    <source>
        <dbReference type="Proteomes" id="UP000199643"/>
    </source>
</evidence>
<accession>A0A1G8CLV0</accession>
<dbReference type="EMBL" id="FNCH01000025">
    <property type="protein sequence ID" value="SDH46405.1"/>
    <property type="molecule type" value="Genomic_DNA"/>
</dbReference>
<dbReference type="Proteomes" id="UP000199643">
    <property type="component" value="Unassembled WGS sequence"/>
</dbReference>
<protein>
    <submittedName>
        <fullName evidence="1">Uncharacterized protein</fullName>
    </submittedName>
</protein>
<proteinExistence type="predicted"/>